<dbReference type="InterPro" id="IPR020845">
    <property type="entry name" value="AMP-binding_CS"/>
</dbReference>
<evidence type="ECO:0000256" key="1">
    <source>
        <dbReference type="ARBA" id="ARBA00022741"/>
    </source>
</evidence>
<organism evidence="5 6">
    <name type="scientific">candidate division TA06 bacterium</name>
    <dbReference type="NCBI Taxonomy" id="2250710"/>
    <lineage>
        <taxon>Bacteria</taxon>
        <taxon>Bacteria division TA06</taxon>
    </lineage>
</organism>
<evidence type="ECO:0000313" key="5">
    <source>
        <dbReference type="EMBL" id="RKX69309.1"/>
    </source>
</evidence>
<keyword evidence="1" id="KW-0547">Nucleotide-binding</keyword>
<evidence type="ECO:0000313" key="6">
    <source>
        <dbReference type="Proteomes" id="UP000271125"/>
    </source>
</evidence>
<proteinExistence type="predicted"/>
<dbReference type="Proteomes" id="UP000271125">
    <property type="component" value="Unassembled WGS sequence"/>
</dbReference>
<dbReference type="GO" id="GO:0016020">
    <property type="term" value="C:membrane"/>
    <property type="evidence" value="ECO:0007669"/>
    <property type="project" value="TreeGrafter"/>
</dbReference>
<protein>
    <recommendedName>
        <fullName evidence="4">AMP-dependent synthetase/ligase domain-containing protein</fullName>
    </recommendedName>
</protein>
<evidence type="ECO:0000256" key="3">
    <source>
        <dbReference type="ARBA" id="ARBA00024484"/>
    </source>
</evidence>
<feature type="domain" description="AMP-dependent synthetase/ligase" evidence="4">
    <location>
        <begin position="22"/>
        <end position="418"/>
    </location>
</feature>
<dbReference type="PANTHER" id="PTHR43272:SF33">
    <property type="entry name" value="AMP-BINDING DOMAIN-CONTAINING PROTEIN-RELATED"/>
    <property type="match status" value="1"/>
</dbReference>
<dbReference type="AlphaFoldDB" id="A0A660SET5"/>
<evidence type="ECO:0000256" key="2">
    <source>
        <dbReference type="ARBA" id="ARBA00022840"/>
    </source>
</evidence>
<dbReference type="InterPro" id="IPR042099">
    <property type="entry name" value="ANL_N_sf"/>
</dbReference>
<dbReference type="PANTHER" id="PTHR43272">
    <property type="entry name" value="LONG-CHAIN-FATTY-ACID--COA LIGASE"/>
    <property type="match status" value="1"/>
</dbReference>
<dbReference type="PROSITE" id="PS00455">
    <property type="entry name" value="AMP_BINDING"/>
    <property type="match status" value="1"/>
</dbReference>
<sequence>MENVSKESILKTVKPLREMLKDTTNKFGTKTALQERSGDKFVKYSYNKLDKYVTNLAKMLIKLGVKKGDKISVISKNRPEWTISYLAIHMSGAIVVPLDPLLKEGELFNIIKKANVKIVFCSSDYMFLMNGIKGKLDTLKRIISMDEDHDEVDIHTLISEGKKLDINPFNVPVTNSDLMVLLFTSGTTGKSKGVMLTNENVIYDVLASVDRVVFNENDTFISILPLHHVFEATVGFIGALVKGSTIMYARGYRPSDIIEDIQDSKATIMLGVPLLFEKIALGILKAINKQPFGVKTILRSAYGFVGIMRRFSNANLGKPIFKGLREKSGLSSIRLMVSGGAALKDWVSHTFERLGFPIIQGYGLSEASPVTNVNPLNAANNHSIGPPLVGMEMKIVNPNSEGVGEIAIKGPNVMLGYYEDEEETNKVLRDGWLYTGDIGYIDNKGYFYIKGRQKNVIVTEAGKNIYPEEIEEKLMKSPMIQEVVVMSKRNERTGREEVHAVIYPNLEYNSFYEGKDGQVVANIALEEVGKIIKDEVKSLTNNLATYKRVKSISLQLKEFEKTTTKKIKRHMTNEKKKN</sequence>
<name>A0A660SET5_UNCT6</name>
<comment type="catalytic activity">
    <reaction evidence="3">
        <text>a long-chain fatty acid + ATP + CoA = a long-chain fatty acyl-CoA + AMP + diphosphate</text>
        <dbReference type="Rhea" id="RHEA:15421"/>
        <dbReference type="ChEBI" id="CHEBI:30616"/>
        <dbReference type="ChEBI" id="CHEBI:33019"/>
        <dbReference type="ChEBI" id="CHEBI:57287"/>
        <dbReference type="ChEBI" id="CHEBI:57560"/>
        <dbReference type="ChEBI" id="CHEBI:83139"/>
        <dbReference type="ChEBI" id="CHEBI:456215"/>
        <dbReference type="EC" id="6.2.1.3"/>
    </reaction>
    <physiologicalReaction direction="left-to-right" evidence="3">
        <dbReference type="Rhea" id="RHEA:15422"/>
    </physiologicalReaction>
</comment>
<gene>
    <name evidence="5" type="ORF">DRP43_04540</name>
</gene>
<comment type="caution">
    <text evidence="5">The sequence shown here is derived from an EMBL/GenBank/DDBJ whole genome shotgun (WGS) entry which is preliminary data.</text>
</comment>
<dbReference type="EMBL" id="QNBD01000202">
    <property type="protein sequence ID" value="RKX69309.1"/>
    <property type="molecule type" value="Genomic_DNA"/>
</dbReference>
<dbReference type="Gene3D" id="3.40.50.12780">
    <property type="entry name" value="N-terminal domain of ligase-like"/>
    <property type="match status" value="1"/>
</dbReference>
<dbReference type="InterPro" id="IPR000873">
    <property type="entry name" value="AMP-dep_synth/lig_dom"/>
</dbReference>
<reference evidence="5 6" key="1">
    <citation type="submission" date="2018-06" db="EMBL/GenBank/DDBJ databases">
        <title>Extensive metabolic versatility and redundancy in microbially diverse, dynamic hydrothermal sediments.</title>
        <authorList>
            <person name="Dombrowski N."/>
            <person name="Teske A."/>
            <person name="Baker B.J."/>
        </authorList>
    </citation>
    <scope>NUCLEOTIDE SEQUENCE [LARGE SCALE GENOMIC DNA]</scope>
    <source>
        <strain evidence="5">B10_G13</strain>
    </source>
</reference>
<dbReference type="GO" id="GO:0005524">
    <property type="term" value="F:ATP binding"/>
    <property type="evidence" value="ECO:0007669"/>
    <property type="project" value="UniProtKB-KW"/>
</dbReference>
<dbReference type="Gene3D" id="3.30.300.30">
    <property type="match status" value="1"/>
</dbReference>
<dbReference type="InterPro" id="IPR045851">
    <property type="entry name" value="AMP-bd_C_sf"/>
</dbReference>
<dbReference type="Pfam" id="PF00501">
    <property type="entry name" value="AMP-binding"/>
    <property type="match status" value="1"/>
</dbReference>
<dbReference type="SUPFAM" id="SSF56801">
    <property type="entry name" value="Acetyl-CoA synthetase-like"/>
    <property type="match status" value="1"/>
</dbReference>
<evidence type="ECO:0000259" key="4">
    <source>
        <dbReference type="Pfam" id="PF00501"/>
    </source>
</evidence>
<accession>A0A660SET5</accession>
<keyword evidence="2" id="KW-0067">ATP-binding</keyword>
<dbReference type="GO" id="GO:0004467">
    <property type="term" value="F:long-chain fatty acid-CoA ligase activity"/>
    <property type="evidence" value="ECO:0007669"/>
    <property type="project" value="UniProtKB-EC"/>
</dbReference>